<evidence type="ECO:0000313" key="2">
    <source>
        <dbReference type="Proteomes" id="UP000824176"/>
    </source>
</evidence>
<organism evidence="1 2">
    <name type="scientific">Candidatus Mucispirillum faecigallinarum</name>
    <dbReference type="NCBI Taxonomy" id="2838699"/>
    <lineage>
        <taxon>Bacteria</taxon>
        <taxon>Pseudomonadati</taxon>
        <taxon>Deferribacterota</taxon>
        <taxon>Deferribacteres</taxon>
        <taxon>Deferribacterales</taxon>
        <taxon>Mucispirillaceae</taxon>
        <taxon>Mucispirillum</taxon>
    </lineage>
</organism>
<name>A0A9D2GUG7_9BACT</name>
<reference evidence="1" key="1">
    <citation type="journal article" date="2021" name="PeerJ">
        <title>Extensive microbial diversity within the chicken gut microbiome revealed by metagenomics and culture.</title>
        <authorList>
            <person name="Gilroy R."/>
            <person name="Ravi A."/>
            <person name="Getino M."/>
            <person name="Pursley I."/>
            <person name="Horton D.L."/>
            <person name="Alikhan N.F."/>
            <person name="Baker D."/>
            <person name="Gharbi K."/>
            <person name="Hall N."/>
            <person name="Watson M."/>
            <person name="Adriaenssens E.M."/>
            <person name="Foster-Nyarko E."/>
            <person name="Jarju S."/>
            <person name="Secka A."/>
            <person name="Antonio M."/>
            <person name="Oren A."/>
            <person name="Chaudhuri R.R."/>
            <person name="La Ragione R."/>
            <person name="Hildebrand F."/>
            <person name="Pallen M.J."/>
        </authorList>
    </citation>
    <scope>NUCLEOTIDE SEQUENCE</scope>
    <source>
        <strain evidence="1">ChiW4-1371</strain>
    </source>
</reference>
<dbReference type="PROSITE" id="PS51257">
    <property type="entry name" value="PROKAR_LIPOPROTEIN"/>
    <property type="match status" value="1"/>
</dbReference>
<accession>A0A9D2GUG7</accession>
<sequence length="85" mass="9809">MHKFLYTILISILIFAGCSSQNNNTQQTYVPDLKDDFYEAVNYAALSSWVIPENEKSKSTFTIMDDNVKERLNNITQHLLIISLH</sequence>
<dbReference type="EMBL" id="DXAQ01000047">
    <property type="protein sequence ID" value="HIZ88930.1"/>
    <property type="molecule type" value="Genomic_DNA"/>
</dbReference>
<proteinExistence type="predicted"/>
<dbReference type="AlphaFoldDB" id="A0A9D2GUG7"/>
<evidence type="ECO:0000313" key="1">
    <source>
        <dbReference type="EMBL" id="HIZ88930.1"/>
    </source>
</evidence>
<comment type="caution">
    <text evidence="1">The sequence shown here is derived from an EMBL/GenBank/DDBJ whole genome shotgun (WGS) entry which is preliminary data.</text>
</comment>
<dbReference type="Proteomes" id="UP000824176">
    <property type="component" value="Unassembled WGS sequence"/>
</dbReference>
<gene>
    <name evidence="1" type="ORF">H9804_03210</name>
</gene>
<protein>
    <submittedName>
        <fullName evidence="1">Uncharacterized protein</fullName>
    </submittedName>
</protein>
<reference evidence="1" key="2">
    <citation type="submission" date="2021-04" db="EMBL/GenBank/DDBJ databases">
        <authorList>
            <person name="Gilroy R."/>
        </authorList>
    </citation>
    <scope>NUCLEOTIDE SEQUENCE</scope>
    <source>
        <strain evidence="1">ChiW4-1371</strain>
    </source>
</reference>